<feature type="transmembrane region" description="Helical" evidence="2">
    <location>
        <begin position="1302"/>
        <end position="1326"/>
    </location>
</feature>
<feature type="compositionally biased region" description="Basic residues" evidence="1">
    <location>
        <begin position="722"/>
        <end position="735"/>
    </location>
</feature>
<feature type="transmembrane region" description="Helical" evidence="2">
    <location>
        <begin position="1263"/>
        <end position="1281"/>
    </location>
</feature>
<feature type="compositionally biased region" description="Low complexity" evidence="1">
    <location>
        <begin position="19"/>
        <end position="30"/>
    </location>
</feature>
<evidence type="ECO:0000313" key="5">
    <source>
        <dbReference type="Proteomes" id="UP000006671"/>
    </source>
</evidence>
<feature type="compositionally biased region" description="Basic and acidic residues" evidence="1">
    <location>
        <begin position="64"/>
        <end position="84"/>
    </location>
</feature>
<sequence length="1486" mass="169362">MSSPLQEEQISIEENSGDAAVATVSPPTTTEGEEQQHEEEQQHLEEHHSEYDENLPSGTTDETMSNHHHEEEEHHQQQQHEETRLTSPNSMEYISRESSNNEESEHDSQHSQHQTSNNTNINNSTAMSSNNPSNPSLQNNTNSLSTTANKKLPTSSVKASRGFGSTSSLSAKGSHNARKSSEVTSPQILSSVTSVQHSEKNFKVHDNISPLSNFKSSLVDGLSTSEAKQNLFDSLEETIEKIENRSKQGFIMALVDVLIRKSPIRAGLLVLLGFVCCILLYIAAGLKFGGIPFEDHYGAIRLVVEATILLFVLIFFLSVTLISYYRRHSVVISLLKQKFSILKKNDFNFSMKSKDGNLFEGINMIPYKMIFVFRDKCWSKMPHILLVKGDLVYSTNIDRDFKDNNISFEAHQELEKGFYKISLTPMSHYIEETYEDYRNQQEKMPLKIKLNNLISVLTIVSYLGYCIALICNLIRIGVGSASYDWVTFAFVEPCYVCLVLLPIAFPGFWLLSLSFSNSKLLSLFETLNEPLHGESGDDHMKRVQVTESNRNTPMKVPFLSQVRNFFKVILTANASYYDNLTVLGTITALCFINRTGLLADLLYAPEKVLFMKGDDERHNNFTSAVDISEEQYTEQNSKYASTRDRRNSTPSQIVSCTNNYPEDLTDATEMELKDMEKIKVVVKTGMGDEVDEMVGGINVNDEVIPSEVTITVERPEDETINHHHHQHSQSHTHNKERHEHHTETHQASESSHAANPLDVSNMQIIEKAEETITLDVLFDRTASREVDVIRFTDPNWMVHTNSLKPLGLSLLITGSSPLPDFDRVEGMLDAKSHLWKKYAYLLGKEIGFSDSVLESFTFKKRLHTQCNNWEMSSIVVEYEEQEKQVHSFGDPDLVLEYCSDYYSGTDIKPLSKQFKENILETVKNWRERRDLYCLAISYTPIDPKYDNVLNSNKDDIINITRQEINHSKTELNGIISPASLSQHLLTPLEEFSEEDFDSEKFILHAEQMQRGQILLGVAAFRQQPKRDLAEFISDVQDNSGIRFIHFSPYNSQKTKAFGSKLGMEVDWNCCISLNDNEVELDVEDLKAKLPHGIENIKEHLKTVDDVPLLVSLFSDSTPVSSKQMIEVLQENHEVVCCVGSSININNSRAFNQANISIAVDPCTQQHLRPMEFDNHQEEVSDLQEDISPFLSYPCALHITSHQSETALSAFSMILHMIKEGRRLVHNIRQALIFLFGCSSSLFILQLLSVLMALPSTIFTGIQFLWLCMIAIPLISFSLLGTPMEPKIMDLISSKNEFRTGRYVGKALLTFLRFCLPVPACFVVYFWTIMCMDETVKIDNVGLIWGDQLSNEIRKSEKFYFVLAYAQTITMFILIYYYSFLSLGTMHRVYSIFTVKFFMNIMWWICVPLCLALQALFTFIHLIISRPEGVQAWPNYPFYAYIIILLAPFAFIVIDELIKIRIRSSFFRKQQKAKLMFDTKLGMYSPK</sequence>
<evidence type="ECO:0000256" key="2">
    <source>
        <dbReference type="SAM" id="Phobius"/>
    </source>
</evidence>
<dbReference type="InterPro" id="IPR006068">
    <property type="entry name" value="ATPase_P-typ_cation-transptr_C"/>
</dbReference>
<gene>
    <name evidence="4" type="ORF">NAEGRDRAFT_66466</name>
</gene>
<keyword evidence="2" id="KW-0812">Transmembrane</keyword>
<dbReference type="Gene3D" id="1.20.1110.10">
    <property type="entry name" value="Calcium-transporting ATPase, transmembrane domain"/>
    <property type="match status" value="1"/>
</dbReference>
<evidence type="ECO:0000313" key="4">
    <source>
        <dbReference type="EMBL" id="EFC45696.1"/>
    </source>
</evidence>
<feature type="transmembrane region" description="Helical" evidence="2">
    <location>
        <begin position="453"/>
        <end position="476"/>
    </location>
</feature>
<dbReference type="OMA" id="TIMCMDE"/>
<dbReference type="InterPro" id="IPR039720">
    <property type="entry name" value="TMEM94"/>
</dbReference>
<feature type="compositionally biased region" description="Polar residues" evidence="1">
    <location>
        <begin position="648"/>
        <end position="660"/>
    </location>
</feature>
<proteinExistence type="predicted"/>
<accession>D2VC69</accession>
<evidence type="ECO:0000256" key="1">
    <source>
        <dbReference type="SAM" id="MobiDB-lite"/>
    </source>
</evidence>
<dbReference type="Gene3D" id="3.40.50.1000">
    <property type="entry name" value="HAD superfamily/HAD-like"/>
    <property type="match status" value="1"/>
</dbReference>
<dbReference type="EMBL" id="GG738862">
    <property type="protein sequence ID" value="EFC45696.1"/>
    <property type="molecule type" value="Genomic_DNA"/>
</dbReference>
<feature type="transmembrane region" description="Helical" evidence="2">
    <location>
        <begin position="1358"/>
        <end position="1379"/>
    </location>
</feature>
<keyword evidence="2" id="KW-1133">Transmembrane helix</keyword>
<dbReference type="RefSeq" id="XP_002678440.1">
    <property type="nucleotide sequence ID" value="XM_002678394.1"/>
</dbReference>
<feature type="transmembrane region" description="Helical" evidence="2">
    <location>
        <begin position="306"/>
        <end position="325"/>
    </location>
</feature>
<feature type="compositionally biased region" description="Basic and acidic residues" evidence="1">
    <location>
        <begin position="736"/>
        <end position="746"/>
    </location>
</feature>
<dbReference type="InterPro" id="IPR023299">
    <property type="entry name" value="ATPase_P-typ_cyto_dom_N"/>
</dbReference>
<dbReference type="VEuPathDB" id="AmoebaDB:NAEGRDRAFT_66466"/>
<reference evidence="4 5" key="1">
    <citation type="journal article" date="2010" name="Cell">
        <title>The genome of Naegleria gruberi illuminates early eukaryotic versatility.</title>
        <authorList>
            <person name="Fritz-Laylin L.K."/>
            <person name="Prochnik S.E."/>
            <person name="Ginger M.L."/>
            <person name="Dacks J.B."/>
            <person name="Carpenter M.L."/>
            <person name="Field M.C."/>
            <person name="Kuo A."/>
            <person name="Paredez A."/>
            <person name="Chapman J."/>
            <person name="Pham J."/>
            <person name="Shu S."/>
            <person name="Neupane R."/>
            <person name="Cipriano M."/>
            <person name="Mancuso J."/>
            <person name="Tu H."/>
            <person name="Salamov A."/>
            <person name="Lindquist E."/>
            <person name="Shapiro H."/>
            <person name="Lucas S."/>
            <person name="Grigoriev I.V."/>
            <person name="Cande W.Z."/>
            <person name="Fulton C."/>
            <person name="Rokhsar D.S."/>
            <person name="Dawson S.C."/>
        </authorList>
    </citation>
    <scope>NUCLEOTIDE SEQUENCE [LARGE SCALE GENOMIC DNA]</scope>
    <source>
        <strain evidence="4 5">NEG-M</strain>
    </source>
</reference>
<feature type="transmembrane region" description="Helical" evidence="2">
    <location>
        <begin position="1230"/>
        <end position="1251"/>
    </location>
</feature>
<feature type="transmembrane region" description="Helical" evidence="2">
    <location>
        <begin position="1400"/>
        <end position="1423"/>
    </location>
</feature>
<dbReference type="GeneID" id="8857222"/>
<dbReference type="PANTHER" id="PTHR13219">
    <property type="entry name" value="TRANSMEMBRANE PROTEIN 94"/>
    <property type="match status" value="1"/>
</dbReference>
<dbReference type="GO" id="GO:0000166">
    <property type="term" value="F:nucleotide binding"/>
    <property type="evidence" value="ECO:0007669"/>
    <property type="project" value="InterPro"/>
</dbReference>
<feature type="region of interest" description="Disordered" evidence="1">
    <location>
        <begin position="1"/>
        <end position="188"/>
    </location>
</feature>
<feature type="compositionally biased region" description="Low complexity" evidence="1">
    <location>
        <begin position="111"/>
        <end position="149"/>
    </location>
</feature>
<dbReference type="Pfam" id="PF00689">
    <property type="entry name" value="Cation_ATPase_C"/>
    <property type="match status" value="1"/>
</dbReference>
<dbReference type="Gene3D" id="3.40.1110.10">
    <property type="entry name" value="Calcium-transporting ATPase, cytoplasmic domain N"/>
    <property type="match status" value="1"/>
</dbReference>
<dbReference type="eggNOG" id="KOG4383">
    <property type="taxonomic scope" value="Eukaryota"/>
</dbReference>
<dbReference type="OrthoDB" id="5568754at2759"/>
<keyword evidence="5" id="KW-1185">Reference proteome</keyword>
<dbReference type="PANTHER" id="PTHR13219:SF6">
    <property type="entry name" value="TRANSMEMBRANE PROTEIN 94"/>
    <property type="match status" value="1"/>
</dbReference>
<dbReference type="KEGG" id="ngr:NAEGRDRAFT_66466"/>
<dbReference type="Proteomes" id="UP000006671">
    <property type="component" value="Unassembled WGS sequence"/>
</dbReference>
<organism evidence="5">
    <name type="scientific">Naegleria gruberi</name>
    <name type="common">Amoeba</name>
    <dbReference type="NCBI Taxonomy" id="5762"/>
    <lineage>
        <taxon>Eukaryota</taxon>
        <taxon>Discoba</taxon>
        <taxon>Heterolobosea</taxon>
        <taxon>Tetramitia</taxon>
        <taxon>Eutetramitia</taxon>
        <taxon>Vahlkampfiidae</taxon>
        <taxon>Naegleria</taxon>
    </lineage>
</organism>
<protein>
    <submittedName>
        <fullName evidence="4">Predicted protein</fullName>
    </submittedName>
</protein>
<dbReference type="InParanoid" id="D2VC69"/>
<feature type="compositionally biased region" description="Polar residues" evidence="1">
    <location>
        <begin position="1"/>
        <end position="14"/>
    </location>
</feature>
<feature type="region of interest" description="Disordered" evidence="1">
    <location>
        <begin position="626"/>
        <end position="660"/>
    </location>
</feature>
<feature type="transmembrane region" description="Helical" evidence="2">
    <location>
        <begin position="266"/>
        <end position="286"/>
    </location>
</feature>
<dbReference type="InterPro" id="IPR023298">
    <property type="entry name" value="ATPase_P-typ_TM_dom_sf"/>
</dbReference>
<name>D2VC69_NAEGR</name>
<feature type="transmembrane region" description="Helical" evidence="2">
    <location>
        <begin position="488"/>
        <end position="511"/>
    </location>
</feature>
<feature type="compositionally biased region" description="Basic and acidic residues" evidence="1">
    <location>
        <begin position="34"/>
        <end position="51"/>
    </location>
</feature>
<keyword evidence="2" id="KW-0472">Membrane</keyword>
<dbReference type="SUPFAM" id="SSF81660">
    <property type="entry name" value="Metal cation-transporting ATPase, ATP-binding domain N"/>
    <property type="match status" value="1"/>
</dbReference>
<evidence type="ECO:0000259" key="3">
    <source>
        <dbReference type="Pfam" id="PF00689"/>
    </source>
</evidence>
<feature type="domain" description="Cation-transporting P-type ATPase C-terminal" evidence="3">
    <location>
        <begin position="1257"/>
        <end position="1459"/>
    </location>
</feature>
<dbReference type="Pfam" id="PF13246">
    <property type="entry name" value="Cation_ATPase"/>
    <property type="match status" value="1"/>
</dbReference>
<feature type="transmembrane region" description="Helical" evidence="2">
    <location>
        <begin position="1435"/>
        <end position="1457"/>
    </location>
</feature>
<feature type="compositionally biased region" description="Polar residues" evidence="1">
    <location>
        <begin position="152"/>
        <end position="173"/>
    </location>
</feature>
<dbReference type="SUPFAM" id="SSF81665">
    <property type="entry name" value="Calcium ATPase, transmembrane domain M"/>
    <property type="match status" value="1"/>
</dbReference>
<feature type="region of interest" description="Disordered" evidence="1">
    <location>
        <begin position="720"/>
        <end position="755"/>
    </location>
</feature>
<dbReference type="InterPro" id="IPR023214">
    <property type="entry name" value="HAD_sf"/>
</dbReference>